<dbReference type="EMBL" id="CAJVRC010000876">
    <property type="protein sequence ID" value="CAG8902468.1"/>
    <property type="molecule type" value="Genomic_DNA"/>
</dbReference>
<keyword evidence="1" id="KW-1133">Transmembrane helix</keyword>
<keyword evidence="1" id="KW-0472">Membrane</keyword>
<dbReference type="AlphaFoldDB" id="A0A9W4KJA2"/>
<sequence>MADDDGFALYNYDPSVAASVIFALVFATSAAVHIWHAFFKARAWFFTAFIIGSISQYPFHSATYHTRFLLEAC</sequence>
<keyword evidence="3" id="KW-1185">Reference proteome</keyword>
<proteinExistence type="predicted"/>
<dbReference type="OrthoDB" id="1844152at2759"/>
<evidence type="ECO:0000313" key="3">
    <source>
        <dbReference type="Proteomes" id="UP001154252"/>
    </source>
</evidence>
<evidence type="ECO:0000313" key="2">
    <source>
        <dbReference type="EMBL" id="CAG8902468.1"/>
    </source>
</evidence>
<feature type="transmembrane region" description="Helical" evidence="1">
    <location>
        <begin position="16"/>
        <end position="36"/>
    </location>
</feature>
<organism evidence="2 3">
    <name type="scientific">Penicillium egyptiacum</name>
    <dbReference type="NCBI Taxonomy" id="1303716"/>
    <lineage>
        <taxon>Eukaryota</taxon>
        <taxon>Fungi</taxon>
        <taxon>Dikarya</taxon>
        <taxon>Ascomycota</taxon>
        <taxon>Pezizomycotina</taxon>
        <taxon>Eurotiomycetes</taxon>
        <taxon>Eurotiomycetidae</taxon>
        <taxon>Eurotiales</taxon>
        <taxon>Aspergillaceae</taxon>
        <taxon>Penicillium</taxon>
    </lineage>
</organism>
<comment type="caution">
    <text evidence="2">The sequence shown here is derived from an EMBL/GenBank/DDBJ whole genome shotgun (WGS) entry which is preliminary data.</text>
</comment>
<protein>
    <submittedName>
        <fullName evidence="2">Uncharacterized protein</fullName>
    </submittedName>
</protein>
<accession>A0A9W4KJA2</accession>
<keyword evidence="1" id="KW-0812">Transmembrane</keyword>
<reference evidence="2" key="1">
    <citation type="submission" date="2021-07" db="EMBL/GenBank/DDBJ databases">
        <authorList>
            <person name="Branca A.L. A."/>
        </authorList>
    </citation>
    <scope>NUCLEOTIDE SEQUENCE</scope>
</reference>
<evidence type="ECO:0000256" key="1">
    <source>
        <dbReference type="SAM" id="Phobius"/>
    </source>
</evidence>
<dbReference type="Proteomes" id="UP001154252">
    <property type="component" value="Unassembled WGS sequence"/>
</dbReference>
<gene>
    <name evidence="2" type="ORF">PEGY_LOCUS6789</name>
</gene>
<name>A0A9W4KJA2_9EURO</name>